<dbReference type="SMART" id="SM00798">
    <property type="entry name" value="AICARFT_IMPCHas"/>
    <property type="match status" value="1"/>
</dbReference>
<evidence type="ECO:0000256" key="2">
    <source>
        <dbReference type="ARBA" id="ARBA00004954"/>
    </source>
</evidence>
<dbReference type="PANTHER" id="PTHR11692:SF0">
    <property type="entry name" value="BIFUNCTIONAL PURINE BIOSYNTHESIS PROTEIN ATIC"/>
    <property type="match status" value="1"/>
</dbReference>
<evidence type="ECO:0000256" key="7">
    <source>
        <dbReference type="ARBA" id="ARBA00023268"/>
    </source>
</evidence>
<comment type="catalytic activity">
    <reaction evidence="8 10">
        <text>(6R)-10-formyltetrahydrofolate + 5-amino-1-(5-phospho-beta-D-ribosyl)imidazole-4-carboxamide = 5-formamido-1-(5-phospho-D-ribosyl)imidazole-4-carboxamide + (6S)-5,6,7,8-tetrahydrofolate</text>
        <dbReference type="Rhea" id="RHEA:22192"/>
        <dbReference type="ChEBI" id="CHEBI:57453"/>
        <dbReference type="ChEBI" id="CHEBI:58467"/>
        <dbReference type="ChEBI" id="CHEBI:58475"/>
        <dbReference type="ChEBI" id="CHEBI:195366"/>
        <dbReference type="EC" id="2.1.2.3"/>
    </reaction>
</comment>
<evidence type="ECO:0000256" key="1">
    <source>
        <dbReference type="ARBA" id="ARBA00004844"/>
    </source>
</evidence>
<dbReference type="Pfam" id="PF01808">
    <property type="entry name" value="AICARFT_IMPCHas"/>
    <property type="match status" value="1"/>
</dbReference>
<dbReference type="HAMAP" id="MF_00139">
    <property type="entry name" value="PurH"/>
    <property type="match status" value="1"/>
</dbReference>
<dbReference type="GO" id="GO:0006189">
    <property type="term" value="P:'de novo' IMP biosynthetic process"/>
    <property type="evidence" value="ECO:0007669"/>
    <property type="project" value="UniProtKB-UniRule"/>
</dbReference>
<dbReference type="UniPathway" id="UPA00074">
    <property type="reaction ID" value="UER00133"/>
</dbReference>
<dbReference type="NCBIfam" id="TIGR00355">
    <property type="entry name" value="purH"/>
    <property type="match status" value="1"/>
</dbReference>
<dbReference type="Pfam" id="PF02142">
    <property type="entry name" value="MGS"/>
    <property type="match status" value="1"/>
</dbReference>
<protein>
    <recommendedName>
        <fullName evidence="10">Bifunctional purine biosynthesis protein PurH</fullName>
    </recommendedName>
    <domain>
        <recommendedName>
            <fullName evidence="10">Phosphoribosylaminoimidazolecarboxamide formyltransferase</fullName>
            <ecNumber evidence="10">2.1.2.3</ecNumber>
        </recommendedName>
        <alternativeName>
            <fullName evidence="10">AICAR transformylase</fullName>
        </alternativeName>
    </domain>
    <domain>
        <recommendedName>
            <fullName evidence="10">IMP cyclohydrolase</fullName>
            <ecNumber evidence="10">3.5.4.10</ecNumber>
        </recommendedName>
        <alternativeName>
            <fullName evidence="10">ATIC</fullName>
        </alternativeName>
        <alternativeName>
            <fullName evidence="10">IMP synthase</fullName>
        </alternativeName>
        <alternativeName>
            <fullName evidence="10">Inosinicase</fullName>
        </alternativeName>
    </domain>
</protein>
<dbReference type="EC" id="2.1.2.3" evidence="10"/>
<feature type="domain" description="MGS-like" evidence="11">
    <location>
        <begin position="18"/>
        <end position="166"/>
    </location>
</feature>
<keyword evidence="4 10" id="KW-0808">Transferase</keyword>
<gene>
    <name evidence="10" type="primary">purH</name>
    <name evidence="12" type="ORF">SAMN05421819_0598</name>
</gene>
<evidence type="ECO:0000256" key="8">
    <source>
        <dbReference type="ARBA" id="ARBA00050488"/>
    </source>
</evidence>
<proteinExistence type="inferred from homology"/>
<dbReference type="CDD" id="cd01421">
    <property type="entry name" value="IMPCH"/>
    <property type="match status" value="1"/>
</dbReference>
<evidence type="ECO:0000256" key="4">
    <source>
        <dbReference type="ARBA" id="ARBA00022679"/>
    </source>
</evidence>
<evidence type="ECO:0000256" key="6">
    <source>
        <dbReference type="ARBA" id="ARBA00022801"/>
    </source>
</evidence>
<comment type="similarity">
    <text evidence="3 10">Belongs to the PurH family.</text>
</comment>
<dbReference type="Gene3D" id="3.40.50.1380">
    <property type="entry name" value="Methylglyoxal synthase-like domain"/>
    <property type="match status" value="1"/>
</dbReference>
<keyword evidence="5 10" id="KW-0658">Purine biosynthesis</keyword>
<dbReference type="GO" id="GO:0003937">
    <property type="term" value="F:IMP cyclohydrolase activity"/>
    <property type="evidence" value="ECO:0007669"/>
    <property type="project" value="UniProtKB-UniRule"/>
</dbReference>
<dbReference type="InterPro" id="IPR036914">
    <property type="entry name" value="MGS-like_dom_sf"/>
</dbReference>
<dbReference type="InterPro" id="IPR016193">
    <property type="entry name" value="Cytidine_deaminase-like"/>
</dbReference>
<dbReference type="AlphaFoldDB" id="A0A1H5TIF3"/>
<dbReference type="GO" id="GO:0005829">
    <property type="term" value="C:cytosol"/>
    <property type="evidence" value="ECO:0007669"/>
    <property type="project" value="TreeGrafter"/>
</dbReference>
<dbReference type="Gene3D" id="3.40.140.20">
    <property type="match status" value="2"/>
</dbReference>
<dbReference type="NCBIfam" id="NF002049">
    <property type="entry name" value="PRK00881.1"/>
    <property type="match status" value="1"/>
</dbReference>
<sequence length="541" mass="57292">MNPHHMPNTMRHVMSESNDLKAVKRALLSVTDKTGLVEFAGTLARHGVELISTGGTAKVLREAGLSVKDISELTGFPEMLDGRVKTLHPKVHGGLLHRRSDPAHVAAVNEHEILPIDMVVVNLYAFEKTAAKPGVHFEEIIENIDIGGPSMLRSAAKNFEDVAVVPDPKDYADLAAELDANAGSLSAATRWKLARKAFATTAAYDSAIASTLDALPAEPGSVEKTTELPVTLRIVAPRKTSLRYGENPHQAAAVYTDGTELGIANAAQLQGKELSYNNLVDLDACWALASEFEATVVAIIKHTNPCGVGQGTTVAEAYARALEADPVSAFGGVIGVNRVVDGVAAAEMAKLFVEAIVAPGFTDEAKAAFAAKKNLRLLELKPAPLVDRIKQISGGFLVQNEDFHPITAADVKIVTERHPTPDEMEALLFSWKVCKHVKSNAIVYARLKDGFGQSVGIGAGQMSRVDAARFGAMKAALPLEGTVAASDAFFPFADGLETVAKAGATAVIQPGGSVRDAEVIEAANKLGVAMVLTGVRHFRHG</sequence>
<dbReference type="FunFam" id="3.40.140.20:FF:000001">
    <property type="entry name" value="Bifunctional purine biosynthesis protein PurH"/>
    <property type="match status" value="1"/>
</dbReference>
<dbReference type="SUPFAM" id="SSF52335">
    <property type="entry name" value="Methylglyoxal synthase-like"/>
    <property type="match status" value="1"/>
</dbReference>
<organism evidence="12 13">
    <name type="scientific">Bryocella elongata</name>
    <dbReference type="NCBI Taxonomy" id="863522"/>
    <lineage>
        <taxon>Bacteria</taxon>
        <taxon>Pseudomonadati</taxon>
        <taxon>Acidobacteriota</taxon>
        <taxon>Terriglobia</taxon>
        <taxon>Terriglobales</taxon>
        <taxon>Acidobacteriaceae</taxon>
        <taxon>Bryocella</taxon>
    </lineage>
</organism>
<dbReference type="SMART" id="SM00851">
    <property type="entry name" value="MGS"/>
    <property type="match status" value="1"/>
</dbReference>
<accession>A0A1H5TIF3</accession>
<dbReference type="EMBL" id="FNVA01000001">
    <property type="protein sequence ID" value="SEF61787.1"/>
    <property type="molecule type" value="Genomic_DNA"/>
</dbReference>
<comment type="pathway">
    <text evidence="1 10">Purine metabolism; IMP biosynthesis via de novo pathway; IMP from 5-formamido-1-(5-phospho-D-ribosyl)imidazole-4-carboxamide: step 1/1.</text>
</comment>
<evidence type="ECO:0000256" key="9">
    <source>
        <dbReference type="ARBA" id="ARBA00050687"/>
    </source>
</evidence>
<reference evidence="12 13" key="1">
    <citation type="submission" date="2016-10" db="EMBL/GenBank/DDBJ databases">
        <authorList>
            <person name="de Groot N.N."/>
        </authorList>
    </citation>
    <scope>NUCLEOTIDE SEQUENCE [LARGE SCALE GENOMIC DNA]</scope>
    <source>
        <strain evidence="12 13">DSM 22489</strain>
    </source>
</reference>
<dbReference type="PIRSF" id="PIRSF000414">
    <property type="entry name" value="AICARFT_IMPCHas"/>
    <property type="match status" value="1"/>
</dbReference>
<comment type="catalytic activity">
    <reaction evidence="9 10">
        <text>IMP + H2O = 5-formamido-1-(5-phospho-D-ribosyl)imidazole-4-carboxamide</text>
        <dbReference type="Rhea" id="RHEA:18445"/>
        <dbReference type="ChEBI" id="CHEBI:15377"/>
        <dbReference type="ChEBI" id="CHEBI:58053"/>
        <dbReference type="ChEBI" id="CHEBI:58467"/>
        <dbReference type="EC" id="3.5.4.10"/>
    </reaction>
</comment>
<keyword evidence="7 10" id="KW-0511">Multifunctional enzyme</keyword>
<dbReference type="InterPro" id="IPR024051">
    <property type="entry name" value="AICAR_Tfase_dup_dom_sf"/>
</dbReference>
<comment type="domain">
    <text evidence="10">The IMP cyclohydrolase activity resides in the N-terminal region.</text>
</comment>
<dbReference type="Proteomes" id="UP000236728">
    <property type="component" value="Unassembled WGS sequence"/>
</dbReference>
<dbReference type="InterPro" id="IPR002695">
    <property type="entry name" value="PurH-like"/>
</dbReference>
<keyword evidence="13" id="KW-1185">Reference proteome</keyword>
<dbReference type="FunFam" id="3.40.50.1380:FF:000001">
    <property type="entry name" value="Bifunctional purine biosynthesis protein PurH"/>
    <property type="match status" value="1"/>
</dbReference>
<evidence type="ECO:0000256" key="3">
    <source>
        <dbReference type="ARBA" id="ARBA00007667"/>
    </source>
</evidence>
<evidence type="ECO:0000259" key="11">
    <source>
        <dbReference type="PROSITE" id="PS51855"/>
    </source>
</evidence>
<evidence type="ECO:0000313" key="12">
    <source>
        <dbReference type="EMBL" id="SEF61787.1"/>
    </source>
</evidence>
<dbReference type="EC" id="3.5.4.10" evidence="10"/>
<dbReference type="SUPFAM" id="SSF53927">
    <property type="entry name" value="Cytidine deaminase-like"/>
    <property type="match status" value="1"/>
</dbReference>
<keyword evidence="6 10" id="KW-0378">Hydrolase</keyword>
<dbReference type="PROSITE" id="PS51855">
    <property type="entry name" value="MGS"/>
    <property type="match status" value="1"/>
</dbReference>
<dbReference type="GO" id="GO:0004643">
    <property type="term" value="F:phosphoribosylaminoimidazolecarboxamide formyltransferase activity"/>
    <property type="evidence" value="ECO:0007669"/>
    <property type="project" value="UniProtKB-UniRule"/>
</dbReference>
<evidence type="ECO:0000256" key="10">
    <source>
        <dbReference type="HAMAP-Rule" id="MF_00139"/>
    </source>
</evidence>
<evidence type="ECO:0000256" key="5">
    <source>
        <dbReference type="ARBA" id="ARBA00022755"/>
    </source>
</evidence>
<evidence type="ECO:0000313" key="13">
    <source>
        <dbReference type="Proteomes" id="UP000236728"/>
    </source>
</evidence>
<comment type="pathway">
    <text evidence="2 10">Purine metabolism; IMP biosynthesis via de novo pathway; 5-formamido-1-(5-phospho-D-ribosyl)imidazole-4-carboxamide from 5-amino-1-(5-phospho-D-ribosyl)imidazole-4-carboxamide (10-formyl THF route): step 1/1.</text>
</comment>
<dbReference type="PANTHER" id="PTHR11692">
    <property type="entry name" value="BIFUNCTIONAL PURINE BIOSYNTHESIS PROTEIN PURH"/>
    <property type="match status" value="1"/>
</dbReference>
<dbReference type="InterPro" id="IPR011607">
    <property type="entry name" value="MGS-like_dom"/>
</dbReference>
<name>A0A1H5TIF3_9BACT</name>